<dbReference type="Pfam" id="PF20151">
    <property type="entry name" value="DUF6533"/>
    <property type="match status" value="1"/>
</dbReference>
<evidence type="ECO:0000313" key="3">
    <source>
        <dbReference type="EMBL" id="KJA25144.1"/>
    </source>
</evidence>
<gene>
    <name evidence="3" type="ORF">HYPSUDRAFT_38111</name>
</gene>
<keyword evidence="1" id="KW-0812">Transmembrane</keyword>
<reference evidence="4" key="1">
    <citation type="submission" date="2014-04" db="EMBL/GenBank/DDBJ databases">
        <title>Evolutionary Origins and Diversification of the Mycorrhizal Mutualists.</title>
        <authorList>
            <consortium name="DOE Joint Genome Institute"/>
            <consortium name="Mycorrhizal Genomics Consortium"/>
            <person name="Kohler A."/>
            <person name="Kuo A."/>
            <person name="Nagy L.G."/>
            <person name="Floudas D."/>
            <person name="Copeland A."/>
            <person name="Barry K.W."/>
            <person name="Cichocki N."/>
            <person name="Veneault-Fourrey C."/>
            <person name="LaButti K."/>
            <person name="Lindquist E.A."/>
            <person name="Lipzen A."/>
            <person name="Lundell T."/>
            <person name="Morin E."/>
            <person name="Murat C."/>
            <person name="Riley R."/>
            <person name="Ohm R."/>
            <person name="Sun H."/>
            <person name="Tunlid A."/>
            <person name="Henrissat B."/>
            <person name="Grigoriev I.V."/>
            <person name="Hibbett D.S."/>
            <person name="Martin F."/>
        </authorList>
    </citation>
    <scope>NUCLEOTIDE SEQUENCE [LARGE SCALE GENOMIC DNA]</scope>
    <source>
        <strain evidence="4">FD-334 SS-4</strain>
    </source>
</reference>
<feature type="transmembrane region" description="Helical" evidence="1">
    <location>
        <begin position="78"/>
        <end position="99"/>
    </location>
</feature>
<organism evidence="3 4">
    <name type="scientific">Hypholoma sublateritium (strain FD-334 SS-4)</name>
    <dbReference type="NCBI Taxonomy" id="945553"/>
    <lineage>
        <taxon>Eukaryota</taxon>
        <taxon>Fungi</taxon>
        <taxon>Dikarya</taxon>
        <taxon>Basidiomycota</taxon>
        <taxon>Agaricomycotina</taxon>
        <taxon>Agaricomycetes</taxon>
        <taxon>Agaricomycetidae</taxon>
        <taxon>Agaricales</taxon>
        <taxon>Agaricineae</taxon>
        <taxon>Strophariaceae</taxon>
        <taxon>Hypholoma</taxon>
    </lineage>
</organism>
<dbReference type="Proteomes" id="UP000054270">
    <property type="component" value="Unassembled WGS sequence"/>
</dbReference>
<evidence type="ECO:0000256" key="1">
    <source>
        <dbReference type="SAM" id="Phobius"/>
    </source>
</evidence>
<evidence type="ECO:0000259" key="2">
    <source>
        <dbReference type="Pfam" id="PF20151"/>
    </source>
</evidence>
<feature type="transmembrane region" description="Helical" evidence="1">
    <location>
        <begin position="164"/>
        <end position="189"/>
    </location>
</feature>
<feature type="domain" description="DUF6533" evidence="2">
    <location>
        <begin position="18"/>
        <end position="62"/>
    </location>
</feature>
<feature type="transmembrane region" description="Helical" evidence="1">
    <location>
        <begin position="233"/>
        <end position="254"/>
    </location>
</feature>
<name>A0A0D2P2K6_HYPSF</name>
<sequence length="291" mass="32975">MSVAELTTSIQYTRIVSYAQVASIVILSYDTLLTLDREINTIWRSKFSVMKLMYLITRYSAFVEGGVVIAQLSIPGDWYVGCSLTFKLNACLFVFGMGVGEIIMTNRTWVVWQKNRTMMFALPIFYVTLWSGGFAAIAIFLGSIKFDPNPRTPYVGCYATAASPIIFICWVLIFVYDLVMLILMAIPTFRVYRSGGSSRFMRMVYRDGVVYYIYLFALSLVNIIIALTFPTDLILIFSLMLRIIHALLACRVVLHIKEYANRVGDVSGQAIPILSLPNHTHPPRKSQSQFQ</sequence>
<keyword evidence="4" id="KW-1185">Reference proteome</keyword>
<keyword evidence="1" id="KW-0472">Membrane</keyword>
<proteinExistence type="predicted"/>
<accession>A0A0D2P2K6</accession>
<feature type="transmembrane region" description="Helical" evidence="1">
    <location>
        <begin position="52"/>
        <end position="72"/>
    </location>
</feature>
<dbReference type="AlphaFoldDB" id="A0A0D2P2K6"/>
<protein>
    <recommendedName>
        <fullName evidence="2">DUF6533 domain-containing protein</fullName>
    </recommendedName>
</protein>
<feature type="transmembrane region" description="Helical" evidence="1">
    <location>
        <begin position="209"/>
        <end position="227"/>
    </location>
</feature>
<feature type="transmembrane region" description="Helical" evidence="1">
    <location>
        <begin position="12"/>
        <end position="32"/>
    </location>
</feature>
<dbReference type="OrthoDB" id="3350812at2759"/>
<dbReference type="EMBL" id="KN817533">
    <property type="protein sequence ID" value="KJA25144.1"/>
    <property type="molecule type" value="Genomic_DNA"/>
</dbReference>
<feature type="transmembrane region" description="Helical" evidence="1">
    <location>
        <begin position="120"/>
        <end position="144"/>
    </location>
</feature>
<dbReference type="InterPro" id="IPR045340">
    <property type="entry name" value="DUF6533"/>
</dbReference>
<dbReference type="OMA" id="IASIWKA"/>
<keyword evidence="1" id="KW-1133">Transmembrane helix</keyword>
<evidence type="ECO:0000313" key="4">
    <source>
        <dbReference type="Proteomes" id="UP000054270"/>
    </source>
</evidence>